<dbReference type="PANTHER" id="PTHR24251">
    <property type="entry name" value="OVOCHYMASE-RELATED"/>
    <property type="match status" value="1"/>
</dbReference>
<feature type="domain" description="CUB" evidence="4">
    <location>
        <begin position="1"/>
        <end position="119"/>
    </location>
</feature>
<evidence type="ECO:0000313" key="5">
    <source>
        <dbReference type="EMBL" id="KAL3308788.1"/>
    </source>
</evidence>
<keyword evidence="1" id="KW-0677">Repeat</keyword>
<organism evidence="5 6">
    <name type="scientific">Cichlidogyrus casuarinus</name>
    <dbReference type="NCBI Taxonomy" id="1844966"/>
    <lineage>
        <taxon>Eukaryota</taxon>
        <taxon>Metazoa</taxon>
        <taxon>Spiralia</taxon>
        <taxon>Lophotrochozoa</taxon>
        <taxon>Platyhelminthes</taxon>
        <taxon>Monogenea</taxon>
        <taxon>Monopisthocotylea</taxon>
        <taxon>Dactylogyridea</taxon>
        <taxon>Ancyrocephalidae</taxon>
        <taxon>Cichlidogyrus</taxon>
    </lineage>
</organism>
<keyword evidence="2" id="KW-1015">Disulfide bond</keyword>
<protein>
    <submittedName>
        <fullName evidence="5">Dorsal-ventral patterning tolloid-like protein 1</fullName>
    </submittedName>
</protein>
<evidence type="ECO:0000256" key="1">
    <source>
        <dbReference type="ARBA" id="ARBA00022737"/>
    </source>
</evidence>
<reference evidence="5 6" key="1">
    <citation type="submission" date="2024-11" db="EMBL/GenBank/DDBJ databases">
        <title>Adaptive evolution of stress response genes in parasites aligns with host niche diversity.</title>
        <authorList>
            <person name="Hahn C."/>
            <person name="Resl P."/>
        </authorList>
    </citation>
    <scope>NUCLEOTIDE SEQUENCE [LARGE SCALE GENOMIC DNA]</scope>
    <source>
        <strain evidence="5">EGGRZ-B1_66</strain>
        <tissue evidence="5">Body</tissue>
    </source>
</reference>
<dbReference type="AlphaFoldDB" id="A0ABD2PNY3"/>
<dbReference type="SMART" id="SM00042">
    <property type="entry name" value="CUB"/>
    <property type="match status" value="1"/>
</dbReference>
<evidence type="ECO:0000256" key="2">
    <source>
        <dbReference type="ARBA" id="ARBA00023157"/>
    </source>
</evidence>
<name>A0ABD2PNY3_9PLAT</name>
<dbReference type="FunFam" id="2.60.120.290:FF:000005">
    <property type="entry name" value="Procollagen C-endopeptidase enhancer 1"/>
    <property type="match status" value="1"/>
</dbReference>
<feature type="non-terminal residue" evidence="5">
    <location>
        <position position="1"/>
    </location>
</feature>
<accession>A0ABD2PNY3</accession>
<proteinExistence type="predicted"/>
<dbReference type="EMBL" id="JBJKFK010004698">
    <property type="protein sequence ID" value="KAL3308788.1"/>
    <property type="molecule type" value="Genomic_DNA"/>
</dbReference>
<comment type="caution">
    <text evidence="5">The sequence shown here is derived from an EMBL/GenBank/DDBJ whole genome shotgun (WGS) entry which is preliminary data.</text>
</comment>
<dbReference type="InterPro" id="IPR000859">
    <property type="entry name" value="CUB_dom"/>
</dbReference>
<dbReference type="CDD" id="cd00041">
    <property type="entry name" value="CUB"/>
    <property type="match status" value="1"/>
</dbReference>
<keyword evidence="6" id="KW-1185">Reference proteome</keyword>
<evidence type="ECO:0000313" key="6">
    <source>
        <dbReference type="Proteomes" id="UP001626550"/>
    </source>
</evidence>
<evidence type="ECO:0000256" key="3">
    <source>
        <dbReference type="PROSITE-ProRule" id="PRU00059"/>
    </source>
</evidence>
<comment type="caution">
    <text evidence="3">Lacks conserved residue(s) required for the propagation of feature annotation.</text>
</comment>
<dbReference type="Gene3D" id="2.60.120.290">
    <property type="entry name" value="Spermadhesin, CUB domain"/>
    <property type="match status" value="1"/>
</dbReference>
<gene>
    <name evidence="5" type="primary">TLL1_3</name>
    <name evidence="5" type="ORF">Ciccas_012675</name>
</gene>
<dbReference type="SUPFAM" id="SSF49854">
    <property type="entry name" value="Spermadhesin, CUB domain"/>
    <property type="match status" value="1"/>
</dbReference>
<evidence type="ECO:0000259" key="4">
    <source>
        <dbReference type="PROSITE" id="PS01180"/>
    </source>
</evidence>
<sequence>CGGTLYANEQAQNLYSHAKYGDTAYRANSKCEWTIRLNNSNYAIQLRFVYFETESDEHCSYDWVAVYDGNDTSVEPLAKMCGNKLPSTKIVSQSGSMVVLFTTDANDEKKGFQAQYELVPKVTAPVLKTREYYSDLQPHGSFRAVADSSFSFIQPASFVQQMTKRRWPPVRRPLPSLSTANWQRHPTAGIRRHNRYASAASVMNQMKRKRRRILRVRK</sequence>
<dbReference type="PROSITE" id="PS01180">
    <property type="entry name" value="CUB"/>
    <property type="match status" value="1"/>
</dbReference>
<dbReference type="Pfam" id="PF00431">
    <property type="entry name" value="CUB"/>
    <property type="match status" value="1"/>
</dbReference>
<dbReference type="InterPro" id="IPR035914">
    <property type="entry name" value="Sperma_CUB_dom_sf"/>
</dbReference>
<dbReference type="Proteomes" id="UP001626550">
    <property type="component" value="Unassembled WGS sequence"/>
</dbReference>